<gene>
    <name evidence="1" type="ORF">P154DRAFT_566831</name>
</gene>
<proteinExistence type="predicted"/>
<dbReference type="AlphaFoldDB" id="A0A6A5W1Z4"/>
<sequence>MTGPTEWSAYINAKKPVRILVIIYPISPLFANSEIAAILQQALTSLQAVEMDAKTISLSTWPNRTLMVFDLCHDEYNFNEAHYPENLPVVTIHFQTENKIRIGVASDQHKTQVNEEVAKCHNNHGYASLPMMDDHRNGHVPTYLFPRNMKFTTYACTIVGFSWQCVEICARSRRDGRDGQDGQNGLNGFNYHRYNFYKGPAQNAKRFEYSDRVRACLICPLERSSQAAVQGREAGRTVQWVEGGVHRKERAIRHWLLGVAEGDTGMVVRE</sequence>
<dbReference type="EMBL" id="ML977643">
    <property type="protein sequence ID" value="KAF1995217.1"/>
    <property type="molecule type" value="Genomic_DNA"/>
</dbReference>
<accession>A0A6A5W1Z4</accession>
<protein>
    <submittedName>
        <fullName evidence="1">Uncharacterized protein</fullName>
    </submittedName>
</protein>
<organism evidence="1 2">
    <name type="scientific">Amniculicola lignicola CBS 123094</name>
    <dbReference type="NCBI Taxonomy" id="1392246"/>
    <lineage>
        <taxon>Eukaryota</taxon>
        <taxon>Fungi</taxon>
        <taxon>Dikarya</taxon>
        <taxon>Ascomycota</taxon>
        <taxon>Pezizomycotina</taxon>
        <taxon>Dothideomycetes</taxon>
        <taxon>Pleosporomycetidae</taxon>
        <taxon>Pleosporales</taxon>
        <taxon>Amniculicolaceae</taxon>
        <taxon>Amniculicola</taxon>
    </lineage>
</organism>
<evidence type="ECO:0000313" key="2">
    <source>
        <dbReference type="Proteomes" id="UP000799779"/>
    </source>
</evidence>
<dbReference type="OrthoDB" id="4358740at2759"/>
<dbReference type="Proteomes" id="UP000799779">
    <property type="component" value="Unassembled WGS sequence"/>
</dbReference>
<evidence type="ECO:0000313" key="1">
    <source>
        <dbReference type="EMBL" id="KAF1995217.1"/>
    </source>
</evidence>
<keyword evidence="2" id="KW-1185">Reference proteome</keyword>
<name>A0A6A5W1Z4_9PLEO</name>
<reference evidence="1" key="1">
    <citation type="journal article" date="2020" name="Stud. Mycol.">
        <title>101 Dothideomycetes genomes: a test case for predicting lifestyles and emergence of pathogens.</title>
        <authorList>
            <person name="Haridas S."/>
            <person name="Albert R."/>
            <person name="Binder M."/>
            <person name="Bloem J."/>
            <person name="Labutti K."/>
            <person name="Salamov A."/>
            <person name="Andreopoulos B."/>
            <person name="Baker S."/>
            <person name="Barry K."/>
            <person name="Bills G."/>
            <person name="Bluhm B."/>
            <person name="Cannon C."/>
            <person name="Castanera R."/>
            <person name="Culley D."/>
            <person name="Daum C."/>
            <person name="Ezra D."/>
            <person name="Gonzalez J."/>
            <person name="Henrissat B."/>
            <person name="Kuo A."/>
            <person name="Liang C."/>
            <person name="Lipzen A."/>
            <person name="Lutzoni F."/>
            <person name="Magnuson J."/>
            <person name="Mondo S."/>
            <person name="Nolan M."/>
            <person name="Ohm R."/>
            <person name="Pangilinan J."/>
            <person name="Park H.-J."/>
            <person name="Ramirez L."/>
            <person name="Alfaro M."/>
            <person name="Sun H."/>
            <person name="Tritt A."/>
            <person name="Yoshinaga Y."/>
            <person name="Zwiers L.-H."/>
            <person name="Turgeon B."/>
            <person name="Goodwin S."/>
            <person name="Spatafora J."/>
            <person name="Crous P."/>
            <person name="Grigoriev I."/>
        </authorList>
    </citation>
    <scope>NUCLEOTIDE SEQUENCE</scope>
    <source>
        <strain evidence="1">CBS 123094</strain>
    </source>
</reference>